<reference evidence="3 4" key="1">
    <citation type="submission" date="2016-04" db="EMBL/GenBank/DDBJ databases">
        <title>Reclassification of Paraburkholderia panaciterrae (Farh et al. 2015) Dobritsa &amp; Samadpour 2016 as a later homotypic synonym of Paraburkholderia ginsengiterrae (Farh et al. 2015) Dobritsa &amp; Samadpour 2016.</title>
        <authorList>
            <person name="Dobritsa A.P."/>
            <person name="Kutumbaka K."/>
            <person name="Samadpour M."/>
        </authorList>
    </citation>
    <scope>NUCLEOTIDE SEQUENCE [LARGE SCALE GENOMIC DNA]</scope>
    <source>
        <strain evidence="2 4">DCY85</strain>
        <strain evidence="1 3">DCY85-1</strain>
    </source>
</reference>
<dbReference type="EMBL" id="LXKA01000154">
    <property type="protein sequence ID" value="OAJ62898.1"/>
    <property type="molecule type" value="Genomic_DNA"/>
</dbReference>
<comment type="caution">
    <text evidence="2">The sequence shown here is derived from an EMBL/GenBank/DDBJ whole genome shotgun (WGS) entry which is preliminary data.</text>
</comment>
<evidence type="ECO:0000313" key="1">
    <source>
        <dbReference type="EMBL" id="OAJ61496.1"/>
    </source>
</evidence>
<keyword evidence="3" id="KW-1185">Reference proteome</keyword>
<sequence length="72" mass="7910">MELAKRAQQELSYAAKALQQAGALFAAIEKAFLEGDKDLPFLLAQIGVETTGYQSERAESECDFFGDEVNHV</sequence>
<dbReference type="EMBL" id="LXJZ01000091">
    <property type="protein sequence ID" value="OAJ61496.1"/>
    <property type="molecule type" value="Genomic_DNA"/>
</dbReference>
<accession>A0A1A9NBJ3</accession>
<evidence type="ECO:0000313" key="4">
    <source>
        <dbReference type="Proteomes" id="UP000078116"/>
    </source>
</evidence>
<dbReference type="Proteomes" id="UP000078116">
    <property type="component" value="Unassembled WGS sequence"/>
</dbReference>
<dbReference type="STRING" id="1462993.A6V36_24295"/>
<evidence type="ECO:0000313" key="2">
    <source>
        <dbReference type="EMBL" id="OAJ62898.1"/>
    </source>
</evidence>
<protein>
    <submittedName>
        <fullName evidence="2">Uncharacterized protein</fullName>
    </submittedName>
</protein>
<evidence type="ECO:0000313" key="3">
    <source>
        <dbReference type="Proteomes" id="UP000077961"/>
    </source>
</evidence>
<organism evidence="2 4">
    <name type="scientific">Paraburkholderia ginsengiterrae</name>
    <dbReference type="NCBI Taxonomy" id="1462993"/>
    <lineage>
        <taxon>Bacteria</taxon>
        <taxon>Pseudomonadati</taxon>
        <taxon>Pseudomonadota</taxon>
        <taxon>Betaproteobacteria</taxon>
        <taxon>Burkholderiales</taxon>
        <taxon>Burkholderiaceae</taxon>
        <taxon>Paraburkholderia</taxon>
    </lineage>
</organism>
<proteinExistence type="predicted"/>
<name>A0A1A9NBJ3_9BURK</name>
<gene>
    <name evidence="1" type="ORF">A6V36_24295</name>
    <name evidence="2" type="ORF">A6V37_22070</name>
</gene>
<dbReference type="RefSeq" id="WP_064266327.1">
    <property type="nucleotide sequence ID" value="NZ_LXJZ01000091.1"/>
</dbReference>
<dbReference type="AlphaFoldDB" id="A0A1A9NBJ3"/>
<dbReference type="Proteomes" id="UP000077961">
    <property type="component" value="Unassembled WGS sequence"/>
</dbReference>